<reference evidence="2" key="1">
    <citation type="submission" date="2015-10" db="EMBL/GenBank/DDBJ databases">
        <authorList>
            <person name="Gilbert D.G."/>
        </authorList>
    </citation>
    <scope>NUCLEOTIDE SEQUENCE</scope>
    <source>
        <strain evidence="2">Phyl III-seqv23</strain>
    </source>
</reference>
<evidence type="ECO:0000313" key="2">
    <source>
        <dbReference type="EMBL" id="CUV56634.1"/>
    </source>
</evidence>
<sequence>MPVPIQRISHNDCDSNKDDNRPGIERQARQMPHPLWRRNIADESSDEFLRREAGECQEDTPDEPFANPLSQHRPQVPRYSLWGSCVFFIFHVVPAWRRVD</sequence>
<accession>A0A0S4WYF3</accession>
<protein>
    <submittedName>
        <fullName evidence="2">Uncharacterized protein</fullName>
    </submittedName>
</protein>
<gene>
    <name evidence="2" type="ORF">RUN215_v1_920013</name>
</gene>
<proteinExistence type="predicted"/>
<organism evidence="2">
    <name type="scientific">Ralstonia solanacearum</name>
    <name type="common">Pseudomonas solanacearum</name>
    <dbReference type="NCBI Taxonomy" id="305"/>
    <lineage>
        <taxon>Bacteria</taxon>
        <taxon>Pseudomonadati</taxon>
        <taxon>Pseudomonadota</taxon>
        <taxon>Betaproteobacteria</taxon>
        <taxon>Burkholderiales</taxon>
        <taxon>Burkholderiaceae</taxon>
        <taxon>Ralstonia</taxon>
        <taxon>Ralstonia solanacearum species complex</taxon>
    </lineage>
</organism>
<dbReference type="EMBL" id="LN899820">
    <property type="protein sequence ID" value="CUV56634.1"/>
    <property type="molecule type" value="Genomic_DNA"/>
</dbReference>
<feature type="compositionally biased region" description="Basic and acidic residues" evidence="1">
    <location>
        <begin position="9"/>
        <end position="28"/>
    </location>
</feature>
<name>A0A0S4WYF3_RALSL</name>
<dbReference type="AlphaFoldDB" id="A0A0S4WYF3"/>
<evidence type="ECO:0000256" key="1">
    <source>
        <dbReference type="SAM" id="MobiDB-lite"/>
    </source>
</evidence>
<feature type="region of interest" description="Disordered" evidence="1">
    <location>
        <begin position="1"/>
        <end position="37"/>
    </location>
</feature>